<protein>
    <recommendedName>
        <fullName evidence="4">PNPLA domain-containing protein</fullName>
    </recommendedName>
</protein>
<dbReference type="VEuPathDB" id="FungiDB:A1O9_02144"/>
<evidence type="ECO:0000313" key="5">
    <source>
        <dbReference type="EMBL" id="KEF60583.1"/>
    </source>
</evidence>
<keyword evidence="2" id="KW-0442">Lipid degradation</keyword>
<keyword evidence="3" id="KW-0443">Lipid metabolism</keyword>
<dbReference type="STRING" id="1182545.A0A072PMK6"/>
<dbReference type="OrthoDB" id="4161490at2759"/>
<gene>
    <name evidence="5" type="ORF">A1O9_02144</name>
</gene>
<sequence length="478" mass="54145">MLGRLEMDVDECIEAYKKLMKTVFEKKQSFFSVGFRGKIKSRFSSKTLEKAMKTVIEGREAATGHKISVDEPFCLENEETGVKKCRVAKEMNNVSLIRSYPLISEHTEPTTIWQAAMATSAATTFFDSVQIGDRVYIDGAIGANNPAAELETEASNIWCETTGQLEPLVKCFISIGTGNRIIDPISDKAWTFLTESLKDVATGTRETEEAVSGRWRMHWNTRYFRFNVQQGLQGIGLAEYQHSGAIDAATGTYLTSHETRPRLAACVKNLREKRYPPNRKFCVERTTSHAQQAKAPPQERKTLTDTEISELMEQANRNLKKPRDIISHKDLLKAQEDFLRVLHAKRDRSPPAKPKELASVNNKLMSTCLLLSHFLNFTPQERMNYVYEAEKYAKRAVANAIKSQNNDRVVQMQFYLTCVKAREIQLKATVSDFQSATQDEREEAEDAISLALVTLRSVDNLDMTPYELMGKESIGQLR</sequence>
<dbReference type="Proteomes" id="UP000027920">
    <property type="component" value="Unassembled WGS sequence"/>
</dbReference>
<dbReference type="Pfam" id="PF01734">
    <property type="entry name" value="Patatin"/>
    <property type="match status" value="1"/>
</dbReference>
<keyword evidence="6" id="KW-1185">Reference proteome</keyword>
<dbReference type="GeneID" id="25277089"/>
<accession>A0A072PMK6</accession>
<dbReference type="GO" id="GO:0016020">
    <property type="term" value="C:membrane"/>
    <property type="evidence" value="ECO:0007669"/>
    <property type="project" value="TreeGrafter"/>
</dbReference>
<feature type="domain" description="PNPLA" evidence="4">
    <location>
        <begin position="6"/>
        <end position="149"/>
    </location>
</feature>
<name>A0A072PMK6_9EURO</name>
<dbReference type="PANTHER" id="PTHR24185:SF1">
    <property type="entry name" value="CALCIUM-INDEPENDENT PHOSPHOLIPASE A2-GAMMA"/>
    <property type="match status" value="1"/>
</dbReference>
<dbReference type="AlphaFoldDB" id="A0A072PMK6"/>
<dbReference type="EMBL" id="AMGV01000002">
    <property type="protein sequence ID" value="KEF60583.1"/>
    <property type="molecule type" value="Genomic_DNA"/>
</dbReference>
<dbReference type="GO" id="GO:0019369">
    <property type="term" value="P:arachidonate metabolic process"/>
    <property type="evidence" value="ECO:0007669"/>
    <property type="project" value="TreeGrafter"/>
</dbReference>
<evidence type="ECO:0000256" key="2">
    <source>
        <dbReference type="ARBA" id="ARBA00022963"/>
    </source>
</evidence>
<evidence type="ECO:0000313" key="6">
    <source>
        <dbReference type="Proteomes" id="UP000027920"/>
    </source>
</evidence>
<comment type="caution">
    <text evidence="5">The sequence shown here is derived from an EMBL/GenBank/DDBJ whole genome shotgun (WGS) entry which is preliminary data.</text>
</comment>
<evidence type="ECO:0000259" key="4">
    <source>
        <dbReference type="Pfam" id="PF01734"/>
    </source>
</evidence>
<dbReference type="GO" id="GO:0047499">
    <property type="term" value="F:calcium-independent phospholipase A2 activity"/>
    <property type="evidence" value="ECO:0007669"/>
    <property type="project" value="TreeGrafter"/>
</dbReference>
<evidence type="ECO:0000256" key="3">
    <source>
        <dbReference type="ARBA" id="ARBA00023098"/>
    </source>
</evidence>
<proteinExistence type="predicted"/>
<dbReference type="Gene3D" id="3.40.1090.10">
    <property type="entry name" value="Cytosolic phospholipase A2 catalytic domain"/>
    <property type="match status" value="1"/>
</dbReference>
<dbReference type="InterPro" id="IPR002641">
    <property type="entry name" value="PNPLA_dom"/>
</dbReference>
<keyword evidence="1" id="KW-0378">Hydrolase</keyword>
<dbReference type="SUPFAM" id="SSF52151">
    <property type="entry name" value="FabD/lysophospholipase-like"/>
    <property type="match status" value="1"/>
</dbReference>
<organism evidence="5 6">
    <name type="scientific">Exophiala aquamarina CBS 119918</name>
    <dbReference type="NCBI Taxonomy" id="1182545"/>
    <lineage>
        <taxon>Eukaryota</taxon>
        <taxon>Fungi</taxon>
        <taxon>Dikarya</taxon>
        <taxon>Ascomycota</taxon>
        <taxon>Pezizomycotina</taxon>
        <taxon>Eurotiomycetes</taxon>
        <taxon>Chaetothyriomycetidae</taxon>
        <taxon>Chaetothyriales</taxon>
        <taxon>Herpotrichiellaceae</taxon>
        <taxon>Exophiala</taxon>
    </lineage>
</organism>
<dbReference type="GO" id="GO:0046486">
    <property type="term" value="P:glycerolipid metabolic process"/>
    <property type="evidence" value="ECO:0007669"/>
    <property type="project" value="UniProtKB-ARBA"/>
</dbReference>
<dbReference type="HOGENOM" id="CLU_045139_0_0_1"/>
<dbReference type="RefSeq" id="XP_013263173.1">
    <property type="nucleotide sequence ID" value="XM_013407719.1"/>
</dbReference>
<reference evidence="5 6" key="1">
    <citation type="submission" date="2013-03" db="EMBL/GenBank/DDBJ databases">
        <title>The Genome Sequence of Exophiala aquamarina CBS 119918.</title>
        <authorList>
            <consortium name="The Broad Institute Genomics Platform"/>
            <person name="Cuomo C."/>
            <person name="de Hoog S."/>
            <person name="Gorbushina A."/>
            <person name="Walker B."/>
            <person name="Young S.K."/>
            <person name="Zeng Q."/>
            <person name="Gargeya S."/>
            <person name="Fitzgerald M."/>
            <person name="Haas B."/>
            <person name="Abouelleil A."/>
            <person name="Allen A.W."/>
            <person name="Alvarado L."/>
            <person name="Arachchi H.M."/>
            <person name="Berlin A.M."/>
            <person name="Chapman S.B."/>
            <person name="Gainer-Dewar J."/>
            <person name="Goldberg J."/>
            <person name="Griggs A."/>
            <person name="Gujja S."/>
            <person name="Hansen M."/>
            <person name="Howarth C."/>
            <person name="Imamovic A."/>
            <person name="Ireland A."/>
            <person name="Larimer J."/>
            <person name="McCowan C."/>
            <person name="Murphy C."/>
            <person name="Pearson M."/>
            <person name="Poon T.W."/>
            <person name="Priest M."/>
            <person name="Roberts A."/>
            <person name="Saif S."/>
            <person name="Shea T."/>
            <person name="Sisk P."/>
            <person name="Sykes S."/>
            <person name="Wortman J."/>
            <person name="Nusbaum C."/>
            <person name="Birren B."/>
        </authorList>
    </citation>
    <scope>NUCLEOTIDE SEQUENCE [LARGE SCALE GENOMIC DNA]</scope>
    <source>
        <strain evidence="5 6">CBS 119918</strain>
    </source>
</reference>
<dbReference type="InterPro" id="IPR016035">
    <property type="entry name" value="Acyl_Trfase/lysoPLipase"/>
</dbReference>
<dbReference type="PANTHER" id="PTHR24185">
    <property type="entry name" value="CALCIUM-INDEPENDENT PHOSPHOLIPASE A2-GAMMA"/>
    <property type="match status" value="1"/>
</dbReference>
<evidence type="ECO:0000256" key="1">
    <source>
        <dbReference type="ARBA" id="ARBA00022801"/>
    </source>
</evidence>
<dbReference type="GO" id="GO:0016042">
    <property type="term" value="P:lipid catabolic process"/>
    <property type="evidence" value="ECO:0007669"/>
    <property type="project" value="UniProtKB-KW"/>
</dbReference>